<dbReference type="InterPro" id="IPR006143">
    <property type="entry name" value="RND_pump_MFP"/>
</dbReference>
<evidence type="ECO:0000259" key="5">
    <source>
        <dbReference type="Pfam" id="PF25919"/>
    </source>
</evidence>
<accession>A0A3N4PI89</accession>
<feature type="domain" description="CusB-like beta-barrel" evidence="6">
    <location>
        <begin position="217"/>
        <end position="293"/>
    </location>
</feature>
<evidence type="ECO:0000313" key="8">
    <source>
        <dbReference type="EMBL" id="RPE07916.1"/>
    </source>
</evidence>
<feature type="domain" description="CusB-like barrel-sandwich hybrid" evidence="5">
    <location>
        <begin position="88"/>
        <end position="213"/>
    </location>
</feature>
<evidence type="ECO:0000256" key="2">
    <source>
        <dbReference type="ARBA" id="ARBA00022448"/>
    </source>
</evidence>
<feature type="domain" description="Multidrug resistance protein MdtA-like C-terminal permuted SH3" evidence="7">
    <location>
        <begin position="299"/>
        <end position="355"/>
    </location>
</feature>
<dbReference type="InterPro" id="IPR058791">
    <property type="entry name" value="3HB_CusB"/>
</dbReference>
<sequence>MKDNRIKIVFLLCLIIPGALSCTDKGTAVHDQEHGGHAEQEKRMETNMIILSKRDEQYANIGLDTVKLKNMAEYTTLLGTTGFDERKIAVVTSRVRGRLDKLFVRDPQQMIAAGQPLYAIYSEELLSHENELLVLLQQRSQPVNAMQLEQLIAGARKKLLLWGLTNEQIATLEKTREASPLSTFFSDAPGTLAELLVSEGQYVETGTPLFRIADLSQLWIEAQVYAGELRWMFEKPAVTAEFDAYPGEIFAVTPVFDNPVLETDKKVSLVRLLVANRKYLLKPGMMAYVNVRRNERRTLVIPKSAVLMGNMVTAWVKTGDGRYENRMIELGIQNKKEAEVRSGLKEGELVVTSGAYLLNSAWILKNGAGAHSMEGMAP</sequence>
<comment type="similarity">
    <text evidence="1">Belongs to the membrane fusion protein (MFP) (TC 8.A.1) family.</text>
</comment>
<feature type="signal peptide" evidence="3">
    <location>
        <begin position="1"/>
        <end position="21"/>
    </location>
</feature>
<comment type="caution">
    <text evidence="8">The sequence shown here is derived from an EMBL/GenBank/DDBJ whole genome shotgun (WGS) entry which is preliminary data.</text>
</comment>
<evidence type="ECO:0000256" key="3">
    <source>
        <dbReference type="SAM" id="SignalP"/>
    </source>
</evidence>
<dbReference type="GO" id="GO:0046914">
    <property type="term" value="F:transition metal ion binding"/>
    <property type="evidence" value="ECO:0007669"/>
    <property type="project" value="TreeGrafter"/>
</dbReference>
<dbReference type="GO" id="GO:0015679">
    <property type="term" value="P:plasma membrane copper ion transport"/>
    <property type="evidence" value="ECO:0007669"/>
    <property type="project" value="TreeGrafter"/>
</dbReference>
<dbReference type="EMBL" id="RPDH01000002">
    <property type="protein sequence ID" value="RPE07916.1"/>
    <property type="molecule type" value="Genomic_DNA"/>
</dbReference>
<dbReference type="Pfam" id="PF25919">
    <property type="entry name" value="BSH_CusB"/>
    <property type="match status" value="1"/>
</dbReference>
<keyword evidence="9" id="KW-1185">Reference proteome</keyword>
<dbReference type="RefSeq" id="WP_123846917.1">
    <property type="nucleotide sequence ID" value="NZ_RPDH01000002.1"/>
</dbReference>
<proteinExistence type="inferred from homology"/>
<evidence type="ECO:0000259" key="4">
    <source>
        <dbReference type="Pfam" id="PF25869"/>
    </source>
</evidence>
<dbReference type="Pfam" id="PF25954">
    <property type="entry name" value="Beta-barrel_RND_2"/>
    <property type="match status" value="1"/>
</dbReference>
<feature type="chain" id="PRO_5018059537" evidence="3">
    <location>
        <begin position="22"/>
        <end position="378"/>
    </location>
</feature>
<dbReference type="InterPro" id="IPR058790">
    <property type="entry name" value="BSH_CusB"/>
</dbReference>
<dbReference type="Gene3D" id="2.40.30.170">
    <property type="match status" value="1"/>
</dbReference>
<organism evidence="8 9">
    <name type="scientific">Chitinophaga lutea</name>
    <dbReference type="NCBI Taxonomy" id="2488634"/>
    <lineage>
        <taxon>Bacteria</taxon>
        <taxon>Pseudomonadati</taxon>
        <taxon>Bacteroidota</taxon>
        <taxon>Chitinophagia</taxon>
        <taxon>Chitinophagales</taxon>
        <taxon>Chitinophagaceae</taxon>
        <taxon>Chitinophaga</taxon>
    </lineage>
</organism>
<dbReference type="InterPro" id="IPR058792">
    <property type="entry name" value="Beta-barrel_RND_2"/>
</dbReference>
<feature type="domain" description="CusB-like three alpha-helical bundle" evidence="4">
    <location>
        <begin position="130"/>
        <end position="179"/>
    </location>
</feature>
<evidence type="ECO:0000313" key="9">
    <source>
        <dbReference type="Proteomes" id="UP000278351"/>
    </source>
</evidence>
<dbReference type="NCBIfam" id="TIGR01730">
    <property type="entry name" value="RND_mfp"/>
    <property type="match status" value="1"/>
</dbReference>
<dbReference type="GO" id="GO:0060003">
    <property type="term" value="P:copper ion export"/>
    <property type="evidence" value="ECO:0007669"/>
    <property type="project" value="TreeGrafter"/>
</dbReference>
<dbReference type="PANTHER" id="PTHR30097:SF4">
    <property type="entry name" value="SLR6042 PROTEIN"/>
    <property type="match status" value="1"/>
</dbReference>
<dbReference type="Gene3D" id="2.40.420.20">
    <property type="match status" value="1"/>
</dbReference>
<dbReference type="SUPFAM" id="SSF111369">
    <property type="entry name" value="HlyD-like secretion proteins"/>
    <property type="match status" value="1"/>
</dbReference>
<evidence type="ECO:0000259" key="7">
    <source>
        <dbReference type="Pfam" id="PF25967"/>
    </source>
</evidence>
<keyword evidence="2" id="KW-0813">Transport</keyword>
<reference evidence="8 9" key="1">
    <citation type="submission" date="2018-11" db="EMBL/GenBank/DDBJ databases">
        <title>Chitinophaga lutea sp.nov., isolate from arsenic contaminated soil.</title>
        <authorList>
            <person name="Zong Y."/>
        </authorList>
    </citation>
    <scope>NUCLEOTIDE SEQUENCE [LARGE SCALE GENOMIC DNA]</scope>
    <source>
        <strain evidence="8 9">ZY74</strain>
    </source>
</reference>
<dbReference type="GO" id="GO:0016020">
    <property type="term" value="C:membrane"/>
    <property type="evidence" value="ECO:0007669"/>
    <property type="project" value="InterPro"/>
</dbReference>
<dbReference type="AlphaFoldDB" id="A0A3N4PI89"/>
<dbReference type="Pfam" id="PF25967">
    <property type="entry name" value="RND-MFP_C"/>
    <property type="match status" value="1"/>
</dbReference>
<evidence type="ECO:0000259" key="6">
    <source>
        <dbReference type="Pfam" id="PF25954"/>
    </source>
</evidence>
<dbReference type="GO" id="GO:0022857">
    <property type="term" value="F:transmembrane transporter activity"/>
    <property type="evidence" value="ECO:0007669"/>
    <property type="project" value="InterPro"/>
</dbReference>
<dbReference type="GO" id="GO:0030288">
    <property type="term" value="C:outer membrane-bounded periplasmic space"/>
    <property type="evidence" value="ECO:0007669"/>
    <property type="project" value="TreeGrafter"/>
</dbReference>
<keyword evidence="3" id="KW-0732">Signal</keyword>
<gene>
    <name evidence="8" type="ORF">EGT74_12625</name>
</gene>
<dbReference type="InterPro" id="IPR051909">
    <property type="entry name" value="MFP_Cation_Efflux"/>
</dbReference>
<dbReference type="PANTHER" id="PTHR30097">
    <property type="entry name" value="CATION EFFLUX SYSTEM PROTEIN CUSB"/>
    <property type="match status" value="1"/>
</dbReference>
<protein>
    <submittedName>
        <fullName evidence="8">Efflux RND transporter periplasmic adaptor subunit</fullName>
    </submittedName>
</protein>
<dbReference type="PROSITE" id="PS51257">
    <property type="entry name" value="PROKAR_LIPOPROTEIN"/>
    <property type="match status" value="1"/>
</dbReference>
<dbReference type="Proteomes" id="UP000278351">
    <property type="component" value="Unassembled WGS sequence"/>
</dbReference>
<dbReference type="OrthoDB" id="9809068at2"/>
<name>A0A3N4PI89_9BACT</name>
<dbReference type="InterPro" id="IPR058627">
    <property type="entry name" value="MdtA-like_C"/>
</dbReference>
<evidence type="ECO:0000256" key="1">
    <source>
        <dbReference type="ARBA" id="ARBA00009477"/>
    </source>
</evidence>
<dbReference type="Pfam" id="PF25869">
    <property type="entry name" value="3HB_CusB"/>
    <property type="match status" value="1"/>
</dbReference>